<dbReference type="RefSeq" id="WP_251350070.1">
    <property type="nucleotide sequence ID" value="NZ_JAMQGR010000004.1"/>
</dbReference>
<dbReference type="GO" id="GO:0016757">
    <property type="term" value="F:glycosyltransferase activity"/>
    <property type="evidence" value="ECO:0007669"/>
    <property type="project" value="UniProtKB-KW"/>
</dbReference>
<dbReference type="EMBL" id="JAMQGR010000004">
    <property type="protein sequence ID" value="MCM2566637.1"/>
    <property type="molecule type" value="Genomic_DNA"/>
</dbReference>
<dbReference type="SUPFAM" id="SSF53448">
    <property type="entry name" value="Nucleotide-diphospho-sugar transferases"/>
    <property type="match status" value="1"/>
</dbReference>
<accession>A0ABT0WRE3</accession>
<protein>
    <submittedName>
        <fullName evidence="2">Glycosyltransferase</fullName>
        <ecNumber evidence="2">2.4.-.-</ecNumber>
    </submittedName>
</protein>
<dbReference type="InterPro" id="IPR029044">
    <property type="entry name" value="Nucleotide-diphossugar_trans"/>
</dbReference>
<keyword evidence="2" id="KW-0808">Transferase</keyword>
<dbReference type="Proteomes" id="UP001202243">
    <property type="component" value="Unassembled WGS sequence"/>
</dbReference>
<dbReference type="Pfam" id="PF00535">
    <property type="entry name" value="Glycos_transf_2"/>
    <property type="match status" value="1"/>
</dbReference>
<keyword evidence="3" id="KW-1185">Reference proteome</keyword>
<gene>
    <name evidence="2" type="ORF">NCG91_13610</name>
</gene>
<evidence type="ECO:0000313" key="2">
    <source>
        <dbReference type="EMBL" id="MCM2566637.1"/>
    </source>
</evidence>
<dbReference type="InterPro" id="IPR001173">
    <property type="entry name" value="Glyco_trans_2-like"/>
</dbReference>
<dbReference type="EC" id="2.4.-.-" evidence="2"/>
<reference evidence="2 3" key="1">
    <citation type="submission" date="2022-06" db="EMBL/GenBank/DDBJ databases">
        <title>Janthinobacterium kumbetensis sp. nov., isolated from spring water in Turkey.</title>
        <authorList>
            <person name="Inan Bektas K."/>
            <person name="Belduz A.A."/>
            <person name="Canakci S."/>
            <person name="Nalcaoglu A."/>
            <person name="Ceylan E."/>
            <person name="Kati H."/>
        </authorList>
    </citation>
    <scope>NUCLEOTIDE SEQUENCE [LARGE SCALE GENOMIC DNA]</scope>
    <source>
        <strain evidence="2 3">GK</strain>
    </source>
</reference>
<evidence type="ECO:0000313" key="3">
    <source>
        <dbReference type="Proteomes" id="UP001202243"/>
    </source>
</evidence>
<keyword evidence="2" id="KW-0328">Glycosyltransferase</keyword>
<organism evidence="2 3">
    <name type="scientific">Janthinobacterium kumbetense</name>
    <dbReference type="NCBI Taxonomy" id="2950280"/>
    <lineage>
        <taxon>Bacteria</taxon>
        <taxon>Pseudomonadati</taxon>
        <taxon>Pseudomonadota</taxon>
        <taxon>Betaproteobacteria</taxon>
        <taxon>Burkholderiales</taxon>
        <taxon>Oxalobacteraceae</taxon>
        <taxon>Janthinobacterium</taxon>
    </lineage>
</organism>
<dbReference type="Gene3D" id="3.90.550.10">
    <property type="entry name" value="Spore Coat Polysaccharide Biosynthesis Protein SpsA, Chain A"/>
    <property type="match status" value="1"/>
</dbReference>
<dbReference type="PANTHER" id="PTHR22916:SF3">
    <property type="entry name" value="UDP-GLCNAC:BETAGAL BETA-1,3-N-ACETYLGLUCOSAMINYLTRANSFERASE-LIKE PROTEIN 1"/>
    <property type="match status" value="1"/>
</dbReference>
<sequence length="338" mass="38326">MHLPKISVVIPTYNRAKYLDQTIGSVICQKNADFEIIISDNCSIDNTSEVVEKYLMNPRVKYFKNTTNIGMVNNWKEAVFNRSSAEWFIILSDDDYFVNDDYLRSVLSCIEKNENIVLVYGEGTIFDETKKESTFLSLPFPDVVSGIDIFMSRGTVKPQDATLCNMAFNRRLAMELNAFSNPDNLSCDSELYLKCALLGNVGIVKGNNSVYRFHSSNLVNTISSSPSLRLGNLDFIFNVHDFAKDKLSASQINKFLENVNAKNGVQSCLLKSAAIGLDQYILCKKYLLEKNHGLTKLFIEEPAFKIKLFLCRYFGRALPFYLGLKMKFLRMKISNSIG</sequence>
<name>A0ABT0WRE3_9BURK</name>
<evidence type="ECO:0000259" key="1">
    <source>
        <dbReference type="Pfam" id="PF00535"/>
    </source>
</evidence>
<comment type="caution">
    <text evidence="2">The sequence shown here is derived from an EMBL/GenBank/DDBJ whole genome shotgun (WGS) entry which is preliminary data.</text>
</comment>
<feature type="domain" description="Glycosyltransferase 2-like" evidence="1">
    <location>
        <begin position="7"/>
        <end position="130"/>
    </location>
</feature>
<dbReference type="PANTHER" id="PTHR22916">
    <property type="entry name" value="GLYCOSYLTRANSFERASE"/>
    <property type="match status" value="1"/>
</dbReference>
<proteinExistence type="predicted"/>